<comment type="caution">
    <text evidence="6">The sequence shown here is derived from an EMBL/GenBank/DDBJ whole genome shotgun (WGS) entry which is preliminary data.</text>
</comment>
<keyword evidence="2 5" id="KW-0812">Transmembrane</keyword>
<evidence type="ECO:0000256" key="1">
    <source>
        <dbReference type="ARBA" id="ARBA00022475"/>
    </source>
</evidence>
<name>A0ABT4R4C0_9HYPH</name>
<reference evidence="6" key="1">
    <citation type="submission" date="2022-11" db="EMBL/GenBank/DDBJ databases">
        <authorList>
            <person name="Coimbra C."/>
        </authorList>
    </citation>
    <scope>NUCLEOTIDE SEQUENCE</scope>
    <source>
        <strain evidence="6">Jales19</strain>
    </source>
</reference>
<feature type="transmembrane region" description="Helical" evidence="5">
    <location>
        <begin position="64"/>
        <end position="83"/>
    </location>
</feature>
<evidence type="ECO:0000256" key="2">
    <source>
        <dbReference type="ARBA" id="ARBA00022692"/>
    </source>
</evidence>
<sequence length="112" mass="12060">MPILLSSFLTFAAAALAEIAGCFAFWAWLKLGKSVLWLGPGFFSLVLFAYLLTLIPSDYAGRAYAAYGGIYIVASLLWLWLAEGRRPDVWDLTGGALAVIAATIILFAPRGS</sequence>
<dbReference type="InterPro" id="IPR037185">
    <property type="entry name" value="EmrE-like"/>
</dbReference>
<proteinExistence type="inferred from homology"/>
<evidence type="ECO:0000256" key="4">
    <source>
        <dbReference type="ARBA" id="ARBA00023136"/>
    </source>
</evidence>
<evidence type="ECO:0000256" key="5">
    <source>
        <dbReference type="HAMAP-Rule" id="MF_00010"/>
    </source>
</evidence>
<evidence type="ECO:0000313" key="6">
    <source>
        <dbReference type="EMBL" id="MCZ8548675.1"/>
    </source>
</evidence>
<keyword evidence="7" id="KW-1185">Reference proteome</keyword>
<feature type="transmembrane region" description="Helical" evidence="5">
    <location>
        <begin position="34"/>
        <end position="52"/>
    </location>
</feature>
<comment type="similarity">
    <text evidence="5">Belongs to the UPF0060 family.</text>
</comment>
<dbReference type="EMBL" id="JAPFQA010000036">
    <property type="protein sequence ID" value="MCZ8548675.1"/>
    <property type="molecule type" value="Genomic_DNA"/>
</dbReference>
<accession>A0ABT4R4C0</accession>
<dbReference type="InterPro" id="IPR003844">
    <property type="entry name" value="UPF0060"/>
</dbReference>
<evidence type="ECO:0000313" key="7">
    <source>
        <dbReference type="Proteomes" id="UP001152178"/>
    </source>
</evidence>
<evidence type="ECO:0000256" key="3">
    <source>
        <dbReference type="ARBA" id="ARBA00022989"/>
    </source>
</evidence>
<dbReference type="Pfam" id="PF02694">
    <property type="entry name" value="UPF0060"/>
    <property type="match status" value="1"/>
</dbReference>
<keyword evidence="3 5" id="KW-1133">Transmembrane helix</keyword>
<dbReference type="Proteomes" id="UP001152178">
    <property type="component" value="Unassembled WGS sequence"/>
</dbReference>
<dbReference type="PANTHER" id="PTHR36116:SF1">
    <property type="entry name" value="UPF0060 MEMBRANE PROTEIN YNFA"/>
    <property type="match status" value="1"/>
</dbReference>
<dbReference type="NCBIfam" id="NF002586">
    <property type="entry name" value="PRK02237.1"/>
    <property type="match status" value="1"/>
</dbReference>
<organism evidence="6 7">
    <name type="scientific">Mesorhizobium qingshengii</name>
    <dbReference type="NCBI Taxonomy" id="1165689"/>
    <lineage>
        <taxon>Bacteria</taxon>
        <taxon>Pseudomonadati</taxon>
        <taxon>Pseudomonadota</taxon>
        <taxon>Alphaproteobacteria</taxon>
        <taxon>Hyphomicrobiales</taxon>
        <taxon>Phyllobacteriaceae</taxon>
        <taxon>Mesorhizobium</taxon>
    </lineage>
</organism>
<keyword evidence="1 5" id="KW-1003">Cell membrane</keyword>
<dbReference type="SUPFAM" id="SSF103481">
    <property type="entry name" value="Multidrug resistance efflux transporter EmrE"/>
    <property type="match status" value="1"/>
</dbReference>
<dbReference type="RefSeq" id="WP_269908923.1">
    <property type="nucleotide sequence ID" value="NZ_JAPFQA010000036.1"/>
</dbReference>
<dbReference type="HAMAP" id="MF_00010">
    <property type="entry name" value="UPF0060"/>
    <property type="match status" value="1"/>
</dbReference>
<keyword evidence="4 5" id="KW-0472">Membrane</keyword>
<comment type="subcellular location">
    <subcellularLocation>
        <location evidence="5">Cell membrane</location>
        <topology evidence="5">Multi-pass membrane protein</topology>
    </subcellularLocation>
</comment>
<protein>
    <submittedName>
        <fullName evidence="6">YnfA family protein</fullName>
    </submittedName>
</protein>
<dbReference type="PANTHER" id="PTHR36116">
    <property type="entry name" value="UPF0060 MEMBRANE PROTEIN YNFA"/>
    <property type="match status" value="1"/>
</dbReference>
<gene>
    <name evidence="6" type="ORF">OOJ09_31360</name>
</gene>
<feature type="transmembrane region" description="Helical" evidence="5">
    <location>
        <begin position="89"/>
        <end position="108"/>
    </location>
</feature>